<dbReference type="PANTHER" id="PTHR34980">
    <property type="entry name" value="INNER MEMBRANE PROTEIN-RELATED-RELATED"/>
    <property type="match status" value="1"/>
</dbReference>
<protein>
    <submittedName>
        <fullName evidence="4">Uncharacterized membrane protein YhaH (DUF805 family)</fullName>
    </submittedName>
</protein>
<organism evidence="3 6">
    <name type="scientific">Frederiksenia canicola</name>
    <dbReference type="NCBI Taxonomy" id="123824"/>
    <lineage>
        <taxon>Bacteria</taxon>
        <taxon>Pseudomonadati</taxon>
        <taxon>Pseudomonadota</taxon>
        <taxon>Gammaproteobacteria</taxon>
        <taxon>Pasteurellales</taxon>
        <taxon>Pasteurellaceae</taxon>
        <taxon>Frederiksenia</taxon>
    </lineage>
</organism>
<evidence type="ECO:0000256" key="2">
    <source>
        <dbReference type="SAM" id="Phobius"/>
    </source>
</evidence>
<dbReference type="AlphaFoldDB" id="A0AAE6X694"/>
<dbReference type="InterPro" id="IPR008523">
    <property type="entry name" value="DUF805"/>
</dbReference>
<feature type="transmembrane region" description="Helical" evidence="2">
    <location>
        <begin position="25"/>
        <end position="49"/>
    </location>
</feature>
<gene>
    <name evidence="3" type="ORF">A4G17_04030</name>
    <name evidence="4" type="ORF">EDC49_1866</name>
</gene>
<dbReference type="Pfam" id="PF05656">
    <property type="entry name" value="DUF805"/>
    <property type="match status" value="1"/>
</dbReference>
<proteinExistence type="predicted"/>
<feature type="transmembrane region" description="Helical" evidence="2">
    <location>
        <begin position="125"/>
        <end position="145"/>
    </location>
</feature>
<keyword evidence="2" id="KW-0472">Membrane</keyword>
<evidence type="ECO:0000313" key="3">
    <source>
        <dbReference type="EMBL" id="QIM64661.1"/>
    </source>
</evidence>
<dbReference type="RefSeq" id="WP_165894258.1">
    <property type="nucleotide sequence ID" value="NZ_CP015029.1"/>
</dbReference>
<dbReference type="Proteomes" id="UP000502287">
    <property type="component" value="Chromosome"/>
</dbReference>
<evidence type="ECO:0000313" key="6">
    <source>
        <dbReference type="Proteomes" id="UP000502287"/>
    </source>
</evidence>
<feature type="transmembrane region" description="Helical" evidence="2">
    <location>
        <begin position="55"/>
        <end position="75"/>
    </location>
</feature>
<evidence type="ECO:0000313" key="5">
    <source>
        <dbReference type="Proteomes" id="UP000276901"/>
    </source>
</evidence>
<evidence type="ECO:0000256" key="1">
    <source>
        <dbReference type="SAM" id="MobiDB-lite"/>
    </source>
</evidence>
<dbReference type="Proteomes" id="UP000276901">
    <property type="component" value="Unassembled WGS sequence"/>
</dbReference>
<name>A0AAE6X694_9PAST</name>
<keyword evidence="2" id="KW-0812">Transmembrane</keyword>
<reference evidence="3 6" key="1">
    <citation type="submission" date="2016-03" db="EMBL/GenBank/DDBJ databases">
        <authorList>
            <person name="Hansen M.J."/>
            <person name="Bojesen A.M."/>
            <person name="Planet P."/>
        </authorList>
    </citation>
    <scope>NUCLEOTIDE SEQUENCE [LARGE SCALE GENOMIC DNA]</scope>
    <source>
        <strain evidence="3 6">HPA 21</strain>
    </source>
</reference>
<feature type="region of interest" description="Disordered" evidence="1">
    <location>
        <begin position="156"/>
        <end position="175"/>
    </location>
</feature>
<dbReference type="EMBL" id="RKQT01000005">
    <property type="protein sequence ID" value="RPE91152.1"/>
    <property type="molecule type" value="Genomic_DNA"/>
</dbReference>
<dbReference type="GO" id="GO:0005886">
    <property type="term" value="C:plasma membrane"/>
    <property type="evidence" value="ECO:0007669"/>
    <property type="project" value="TreeGrafter"/>
</dbReference>
<reference evidence="4 5" key="2">
    <citation type="submission" date="2018-11" db="EMBL/GenBank/DDBJ databases">
        <title>Genomic Encyclopedia of Type Strains, Phase IV (KMG-IV): sequencing the most valuable type-strain genomes for metagenomic binning, comparative biology and taxonomic classification.</title>
        <authorList>
            <person name="Goeker M."/>
        </authorList>
    </citation>
    <scope>NUCLEOTIDE SEQUENCE [LARGE SCALE GENOMIC DNA]</scope>
    <source>
        <strain evidence="4 5">DSM 25797</strain>
    </source>
</reference>
<accession>A0AAE6X694</accession>
<feature type="compositionally biased region" description="Polar residues" evidence="1">
    <location>
        <begin position="163"/>
        <end position="175"/>
    </location>
</feature>
<feature type="transmembrane region" description="Helical" evidence="2">
    <location>
        <begin position="87"/>
        <end position="105"/>
    </location>
</feature>
<sequence>MNWFLLTLKNTFNFKGRSRRREFGWYYLMMLVIGFSVTLIQEFAMMLNLTGFGNFLSSTYDLISYALTITAVSLVTRRLHDLGRSGWWQLIIYLPLIYIYGRAYQLTSSLHPNAITQALYMDVSLQFISIGFSLTILIMYLILLFKDGQKHTNQYGESPKYLSETQTDHSTNLNA</sequence>
<evidence type="ECO:0000313" key="4">
    <source>
        <dbReference type="EMBL" id="RPE91152.1"/>
    </source>
</evidence>
<keyword evidence="2" id="KW-1133">Transmembrane helix</keyword>
<dbReference type="EMBL" id="CP015029">
    <property type="protein sequence ID" value="QIM64661.1"/>
    <property type="molecule type" value="Genomic_DNA"/>
</dbReference>
<dbReference type="PANTHER" id="PTHR34980:SF2">
    <property type="entry name" value="INNER MEMBRANE PROTEIN YHAH-RELATED"/>
    <property type="match status" value="1"/>
</dbReference>
<dbReference type="KEGG" id="fcl:A4G17_04030"/>
<keyword evidence="5" id="KW-1185">Reference proteome</keyword>